<dbReference type="GO" id="GO:0005634">
    <property type="term" value="C:nucleus"/>
    <property type="evidence" value="ECO:0007669"/>
    <property type="project" value="UniProtKB-SubCell"/>
</dbReference>
<evidence type="ECO:0000256" key="6">
    <source>
        <dbReference type="ARBA" id="ARBA00022896"/>
    </source>
</evidence>
<dbReference type="Pfam" id="PF14226">
    <property type="entry name" value="DIOX_N"/>
    <property type="match status" value="1"/>
</dbReference>
<evidence type="ECO:0000256" key="7">
    <source>
        <dbReference type="ARBA" id="ARBA00023004"/>
    </source>
</evidence>
<comment type="subcellular location">
    <subcellularLocation>
        <location evidence="2">Cytoplasm</location>
    </subcellularLocation>
    <subcellularLocation>
        <location evidence="1">Nucleus</location>
    </subcellularLocation>
</comment>
<dbReference type="InterPro" id="IPR026992">
    <property type="entry name" value="DIOX_N"/>
</dbReference>
<reference evidence="12 13" key="1">
    <citation type="submission" date="2024-08" db="EMBL/GenBank/DDBJ databases">
        <title>Insights into the chromosomal genome structure of Flemingia macrophylla.</title>
        <authorList>
            <person name="Ding Y."/>
            <person name="Zhao Y."/>
            <person name="Bi W."/>
            <person name="Wu M."/>
            <person name="Zhao G."/>
            <person name="Gong Y."/>
            <person name="Li W."/>
            <person name="Zhang P."/>
        </authorList>
    </citation>
    <scope>NUCLEOTIDE SEQUENCE [LARGE SCALE GENOMIC DNA]</scope>
    <source>
        <strain evidence="12">DYQJB</strain>
        <tissue evidence="12">Leaf</tissue>
    </source>
</reference>
<dbReference type="GO" id="GO:0031418">
    <property type="term" value="F:L-ascorbic acid binding"/>
    <property type="evidence" value="ECO:0007669"/>
    <property type="project" value="UniProtKB-KW"/>
</dbReference>
<dbReference type="EMBL" id="JBGMDY010000006">
    <property type="protein sequence ID" value="KAL2330086.1"/>
    <property type="molecule type" value="Genomic_DNA"/>
</dbReference>
<dbReference type="PANTHER" id="PTHR47991">
    <property type="entry name" value="OXOGLUTARATE/IRON-DEPENDENT DIOXYGENASE"/>
    <property type="match status" value="1"/>
</dbReference>
<keyword evidence="5 10" id="KW-0479">Metal-binding</keyword>
<accession>A0ABD1M2T2</accession>
<gene>
    <name evidence="12" type="ORF">Fmac_017667</name>
</gene>
<dbReference type="AlphaFoldDB" id="A0ABD1M2T2"/>
<keyword evidence="4" id="KW-0963">Cytoplasm</keyword>
<dbReference type="GO" id="GO:0016491">
    <property type="term" value="F:oxidoreductase activity"/>
    <property type="evidence" value="ECO:0007669"/>
    <property type="project" value="UniProtKB-KW"/>
</dbReference>
<keyword evidence="13" id="KW-1185">Reference proteome</keyword>
<evidence type="ECO:0000256" key="4">
    <source>
        <dbReference type="ARBA" id="ARBA00022490"/>
    </source>
</evidence>
<evidence type="ECO:0000313" key="13">
    <source>
        <dbReference type="Proteomes" id="UP001603857"/>
    </source>
</evidence>
<dbReference type="Proteomes" id="UP001603857">
    <property type="component" value="Unassembled WGS sequence"/>
</dbReference>
<comment type="function">
    <text evidence="9">Involved in the regulation of shoot development and salicylic acid (SA) homeostasis.</text>
</comment>
<comment type="similarity">
    <text evidence="3 10">Belongs to the iron/ascorbate-dependent oxidoreductase family.</text>
</comment>
<dbReference type="PROSITE" id="PS51471">
    <property type="entry name" value="FE2OG_OXY"/>
    <property type="match status" value="1"/>
</dbReference>
<sequence>MEGKGDSVSSFTSAVSLDQLGVSFIPQRYVLPPSQRPCPQDVPISTTLPIIDMSNLGNQSLMSTTIDQIRIACKEIGCFQVIKHGIDISVMDEALEVAAEFFNLSNEEKMRLFSEDVHKPVRYGTSLNQARDEVYCWRDFIKHYSHPISDWIRMWPSNPSTYREKMGKYVKAVQVLQNQLLETIFKSLVLNPDYLHEEINGGSQTLAVNCYPACPQPALTLGIHPHSDYGSITLLLQTRSGLEIKDKNNNWVPVPYVEGALVVQLGDQMEVMSNGQHKSVIHRATVKGAEKRFSIVSLHSFAMDRKMGPALELVDEQNPKSYREFCFREFLDFISTNDITKGRFLDTLKMKKP</sequence>
<dbReference type="SUPFAM" id="SSF51197">
    <property type="entry name" value="Clavaminate synthase-like"/>
    <property type="match status" value="1"/>
</dbReference>
<dbReference type="Gene3D" id="2.60.120.330">
    <property type="entry name" value="B-lactam Antibiotic, Isopenicillin N Synthase, Chain"/>
    <property type="match status" value="1"/>
</dbReference>
<evidence type="ECO:0000313" key="12">
    <source>
        <dbReference type="EMBL" id="KAL2330086.1"/>
    </source>
</evidence>
<keyword evidence="6" id="KW-0847">Vitamin C</keyword>
<evidence type="ECO:0000256" key="10">
    <source>
        <dbReference type="RuleBase" id="RU003682"/>
    </source>
</evidence>
<name>A0ABD1M2T2_9FABA</name>
<evidence type="ECO:0000256" key="5">
    <source>
        <dbReference type="ARBA" id="ARBA00022723"/>
    </source>
</evidence>
<keyword evidence="7 10" id="KW-0408">Iron</keyword>
<dbReference type="FunFam" id="2.60.120.330:FF:000015">
    <property type="entry name" value="Protein DMR6-LIKE OXYGENASE 1"/>
    <property type="match status" value="1"/>
</dbReference>
<organism evidence="12 13">
    <name type="scientific">Flemingia macrophylla</name>
    <dbReference type="NCBI Taxonomy" id="520843"/>
    <lineage>
        <taxon>Eukaryota</taxon>
        <taxon>Viridiplantae</taxon>
        <taxon>Streptophyta</taxon>
        <taxon>Embryophyta</taxon>
        <taxon>Tracheophyta</taxon>
        <taxon>Spermatophyta</taxon>
        <taxon>Magnoliopsida</taxon>
        <taxon>eudicotyledons</taxon>
        <taxon>Gunneridae</taxon>
        <taxon>Pentapetalae</taxon>
        <taxon>rosids</taxon>
        <taxon>fabids</taxon>
        <taxon>Fabales</taxon>
        <taxon>Fabaceae</taxon>
        <taxon>Papilionoideae</taxon>
        <taxon>50 kb inversion clade</taxon>
        <taxon>NPAAA clade</taxon>
        <taxon>indigoferoid/millettioid clade</taxon>
        <taxon>Phaseoleae</taxon>
        <taxon>Flemingia</taxon>
    </lineage>
</organism>
<evidence type="ECO:0000256" key="8">
    <source>
        <dbReference type="ARBA" id="ARBA00023242"/>
    </source>
</evidence>
<dbReference type="InterPro" id="IPR005123">
    <property type="entry name" value="Oxoglu/Fe-dep_dioxygenase_dom"/>
</dbReference>
<comment type="caution">
    <text evidence="12">The sequence shown here is derived from an EMBL/GenBank/DDBJ whole genome shotgun (WGS) entry which is preliminary data.</text>
</comment>
<evidence type="ECO:0000256" key="1">
    <source>
        <dbReference type="ARBA" id="ARBA00004123"/>
    </source>
</evidence>
<dbReference type="GO" id="GO:0046872">
    <property type="term" value="F:metal ion binding"/>
    <property type="evidence" value="ECO:0007669"/>
    <property type="project" value="UniProtKB-KW"/>
</dbReference>
<keyword evidence="10" id="KW-0560">Oxidoreductase</keyword>
<dbReference type="Pfam" id="PF03171">
    <property type="entry name" value="2OG-FeII_Oxy"/>
    <property type="match status" value="1"/>
</dbReference>
<dbReference type="InterPro" id="IPR027443">
    <property type="entry name" value="IPNS-like_sf"/>
</dbReference>
<dbReference type="GO" id="GO:0005737">
    <property type="term" value="C:cytoplasm"/>
    <property type="evidence" value="ECO:0007669"/>
    <property type="project" value="UniProtKB-SubCell"/>
</dbReference>
<feature type="domain" description="Fe2OG dioxygenase" evidence="11">
    <location>
        <begin position="201"/>
        <end position="301"/>
    </location>
</feature>
<evidence type="ECO:0000256" key="9">
    <source>
        <dbReference type="ARBA" id="ARBA00059922"/>
    </source>
</evidence>
<protein>
    <recommendedName>
        <fullName evidence="11">Fe2OG dioxygenase domain-containing protein</fullName>
    </recommendedName>
</protein>
<dbReference type="InterPro" id="IPR050295">
    <property type="entry name" value="Plant_2OG-oxidoreductases"/>
</dbReference>
<keyword evidence="8" id="KW-0539">Nucleus</keyword>
<evidence type="ECO:0000256" key="2">
    <source>
        <dbReference type="ARBA" id="ARBA00004496"/>
    </source>
</evidence>
<evidence type="ECO:0000256" key="3">
    <source>
        <dbReference type="ARBA" id="ARBA00008056"/>
    </source>
</evidence>
<evidence type="ECO:0000259" key="11">
    <source>
        <dbReference type="PROSITE" id="PS51471"/>
    </source>
</evidence>
<dbReference type="InterPro" id="IPR044861">
    <property type="entry name" value="IPNS-like_FE2OG_OXY"/>
</dbReference>
<proteinExistence type="inferred from homology"/>